<dbReference type="Proteomes" id="UP001292084">
    <property type="component" value="Unassembled WGS sequence"/>
</dbReference>
<sequence length="74" mass="8194">MMENLNIKVSNISFNQKGEQTFVQLRFNSTNGQINIGGFVEATQAEFFAVSSSSDGINELARQKLVELLNQPAE</sequence>
<proteinExistence type="predicted"/>
<dbReference type="RefSeq" id="WP_322421207.1">
    <property type="nucleotide sequence ID" value="NZ_JAXQNN010000002.1"/>
</dbReference>
<keyword evidence="2" id="KW-1185">Reference proteome</keyword>
<organism evidence="1 2">
    <name type="scientific">Jeotgalibacillus haloalkalitolerans</name>
    <dbReference type="NCBI Taxonomy" id="3104292"/>
    <lineage>
        <taxon>Bacteria</taxon>
        <taxon>Bacillati</taxon>
        <taxon>Bacillota</taxon>
        <taxon>Bacilli</taxon>
        <taxon>Bacillales</taxon>
        <taxon>Caryophanaceae</taxon>
        <taxon>Jeotgalibacillus</taxon>
    </lineage>
</organism>
<name>A0ABU5KLX8_9BACL</name>
<gene>
    <name evidence="1" type="ORF">UFB30_08320</name>
</gene>
<comment type="caution">
    <text evidence="1">The sequence shown here is derived from an EMBL/GenBank/DDBJ whole genome shotgun (WGS) entry which is preliminary data.</text>
</comment>
<accession>A0ABU5KLX8</accession>
<evidence type="ECO:0000313" key="2">
    <source>
        <dbReference type="Proteomes" id="UP001292084"/>
    </source>
</evidence>
<dbReference type="EMBL" id="JAXQNN010000002">
    <property type="protein sequence ID" value="MDZ5712233.1"/>
    <property type="molecule type" value="Genomic_DNA"/>
</dbReference>
<evidence type="ECO:0000313" key="1">
    <source>
        <dbReference type="EMBL" id="MDZ5712233.1"/>
    </source>
</evidence>
<reference evidence="1 2" key="1">
    <citation type="submission" date="2023-12" db="EMBL/GenBank/DDBJ databases">
        <title>Jeotgalibacillus haloalkaliphilus sp. nov., a novel salt-tolerant bacteria, isolated from the estuary of the Fenhe River into the Yellow River.</title>
        <authorList>
            <person name="Li Y."/>
        </authorList>
    </citation>
    <scope>NUCLEOTIDE SEQUENCE [LARGE SCALE GENOMIC DNA]</scope>
    <source>
        <strain evidence="1 2">HH7-29</strain>
    </source>
</reference>
<protein>
    <submittedName>
        <fullName evidence="1">Uncharacterized protein</fullName>
    </submittedName>
</protein>